<keyword evidence="3" id="KW-1185">Reference proteome</keyword>
<gene>
    <name evidence="2" type="ORF">NDU88_003554</name>
</gene>
<dbReference type="AlphaFoldDB" id="A0AAV7QCF3"/>
<proteinExistence type="predicted"/>
<dbReference type="Proteomes" id="UP001066276">
    <property type="component" value="Chromosome 6"/>
</dbReference>
<feature type="region of interest" description="Disordered" evidence="1">
    <location>
        <begin position="68"/>
        <end position="92"/>
    </location>
</feature>
<name>A0AAV7QCF3_PLEWA</name>
<evidence type="ECO:0000256" key="1">
    <source>
        <dbReference type="SAM" id="MobiDB-lite"/>
    </source>
</evidence>
<organism evidence="2 3">
    <name type="scientific">Pleurodeles waltl</name>
    <name type="common">Iberian ribbed newt</name>
    <dbReference type="NCBI Taxonomy" id="8319"/>
    <lineage>
        <taxon>Eukaryota</taxon>
        <taxon>Metazoa</taxon>
        <taxon>Chordata</taxon>
        <taxon>Craniata</taxon>
        <taxon>Vertebrata</taxon>
        <taxon>Euteleostomi</taxon>
        <taxon>Amphibia</taxon>
        <taxon>Batrachia</taxon>
        <taxon>Caudata</taxon>
        <taxon>Salamandroidea</taxon>
        <taxon>Salamandridae</taxon>
        <taxon>Pleurodelinae</taxon>
        <taxon>Pleurodeles</taxon>
    </lineage>
</organism>
<protein>
    <submittedName>
        <fullName evidence="2">Uncharacterized protein</fullName>
    </submittedName>
</protein>
<accession>A0AAV7QCF3</accession>
<evidence type="ECO:0000313" key="2">
    <source>
        <dbReference type="EMBL" id="KAJ1137141.1"/>
    </source>
</evidence>
<dbReference type="EMBL" id="JANPWB010000010">
    <property type="protein sequence ID" value="KAJ1137141.1"/>
    <property type="molecule type" value="Genomic_DNA"/>
</dbReference>
<evidence type="ECO:0000313" key="3">
    <source>
        <dbReference type="Proteomes" id="UP001066276"/>
    </source>
</evidence>
<feature type="compositionally biased region" description="Basic and acidic residues" evidence="1">
    <location>
        <begin position="68"/>
        <end position="83"/>
    </location>
</feature>
<sequence>MCASPECAHYVEDPARDDVCAHYVEDPVRDDLCITRVRSLCVRIQCGTMCASPECVLYVEDLVRDWGNSKRGREGAPARESPERTPGVNVPGPAVLPSLVEGAPLHAGAATGHWQAPVGTARPGFCWQRDGPVDLRTGLSREWRGGAALPAQHEHRPSH</sequence>
<comment type="caution">
    <text evidence="2">The sequence shown here is derived from an EMBL/GenBank/DDBJ whole genome shotgun (WGS) entry which is preliminary data.</text>
</comment>
<reference evidence="2" key="1">
    <citation type="journal article" date="2022" name="bioRxiv">
        <title>Sequencing and chromosome-scale assembly of the giantPleurodeles waltlgenome.</title>
        <authorList>
            <person name="Brown T."/>
            <person name="Elewa A."/>
            <person name="Iarovenko S."/>
            <person name="Subramanian E."/>
            <person name="Araus A.J."/>
            <person name="Petzold A."/>
            <person name="Susuki M."/>
            <person name="Suzuki K.-i.T."/>
            <person name="Hayashi T."/>
            <person name="Toyoda A."/>
            <person name="Oliveira C."/>
            <person name="Osipova E."/>
            <person name="Leigh N.D."/>
            <person name="Simon A."/>
            <person name="Yun M.H."/>
        </authorList>
    </citation>
    <scope>NUCLEOTIDE SEQUENCE</scope>
    <source>
        <strain evidence="2">20211129_DDA</strain>
        <tissue evidence="2">Liver</tissue>
    </source>
</reference>